<comment type="caution">
    <text evidence="3">The sequence shown here is derived from an EMBL/GenBank/DDBJ whole genome shotgun (WGS) entry which is preliminary data.</text>
</comment>
<feature type="compositionally biased region" description="Low complexity" evidence="1">
    <location>
        <begin position="118"/>
        <end position="136"/>
    </location>
</feature>
<dbReference type="AlphaFoldDB" id="A0ABD0YR55"/>
<gene>
    <name evidence="3" type="ORF">AAG570_003693</name>
</gene>
<dbReference type="InterPro" id="IPR036058">
    <property type="entry name" value="Kazal_dom_sf"/>
</dbReference>
<accession>A0ABD0YR55</accession>
<dbReference type="Gene3D" id="3.30.60.30">
    <property type="match status" value="1"/>
</dbReference>
<proteinExistence type="predicted"/>
<dbReference type="Pfam" id="PF00050">
    <property type="entry name" value="Kazal_1"/>
    <property type="match status" value="1"/>
</dbReference>
<evidence type="ECO:0000256" key="1">
    <source>
        <dbReference type="SAM" id="MobiDB-lite"/>
    </source>
</evidence>
<dbReference type="EMBL" id="JBFDAA010000014">
    <property type="protein sequence ID" value="KAL1122288.1"/>
    <property type="molecule type" value="Genomic_DNA"/>
</dbReference>
<dbReference type="InterPro" id="IPR002350">
    <property type="entry name" value="Kazal_dom"/>
</dbReference>
<dbReference type="PROSITE" id="PS51465">
    <property type="entry name" value="KAZAL_2"/>
    <property type="match status" value="1"/>
</dbReference>
<organism evidence="3 4">
    <name type="scientific">Ranatra chinensis</name>
    <dbReference type="NCBI Taxonomy" id="642074"/>
    <lineage>
        <taxon>Eukaryota</taxon>
        <taxon>Metazoa</taxon>
        <taxon>Ecdysozoa</taxon>
        <taxon>Arthropoda</taxon>
        <taxon>Hexapoda</taxon>
        <taxon>Insecta</taxon>
        <taxon>Pterygota</taxon>
        <taxon>Neoptera</taxon>
        <taxon>Paraneoptera</taxon>
        <taxon>Hemiptera</taxon>
        <taxon>Heteroptera</taxon>
        <taxon>Panheteroptera</taxon>
        <taxon>Nepomorpha</taxon>
        <taxon>Nepidae</taxon>
        <taxon>Ranatrinae</taxon>
        <taxon>Ranatra</taxon>
    </lineage>
</organism>
<dbReference type="SMART" id="SM00280">
    <property type="entry name" value="KAZAL"/>
    <property type="match status" value="1"/>
</dbReference>
<name>A0ABD0YR55_9HEMI</name>
<dbReference type="Proteomes" id="UP001558652">
    <property type="component" value="Unassembled WGS sequence"/>
</dbReference>
<dbReference type="CDD" id="cd00104">
    <property type="entry name" value="KAZAL_FS"/>
    <property type="match status" value="1"/>
</dbReference>
<protein>
    <recommendedName>
        <fullName evidence="2">Kazal-like domain-containing protein</fullName>
    </recommendedName>
</protein>
<sequence length="312" mass="34444">MGSKHRNMFYENKKQETTEIDLTDPNELKSMKFAVILAVAIALASAYLADAQTRCTCPIIHIDPCGEHILRGSEADGICKYENIKQFLSRYAHVLISVVFNCHKTAENEDTNGRASAEEAPATTAGPPANESSEAPAPRDEESRERMRPKEEAMAEGETSRSVSLVIRDIRKSISPEDAYVRCSCPIIHIDPCGEHILDKSEDHGVWPTAEATQATGATPAKDDDLKSESDYSFIRVPCMLGIVPKSTSRYATQRAEERAFRTSSVWCTHEWDPVCGTDGVTYSNMCHLHRAKTHKPGLELARRGSCGSGRT</sequence>
<feature type="domain" description="Kazal-like" evidence="2">
    <location>
        <begin position="268"/>
        <end position="309"/>
    </location>
</feature>
<evidence type="ECO:0000313" key="4">
    <source>
        <dbReference type="Proteomes" id="UP001558652"/>
    </source>
</evidence>
<evidence type="ECO:0000259" key="2">
    <source>
        <dbReference type="PROSITE" id="PS51465"/>
    </source>
</evidence>
<reference evidence="3 4" key="1">
    <citation type="submission" date="2024-07" db="EMBL/GenBank/DDBJ databases">
        <title>Chromosome-level genome assembly of the water stick insect Ranatra chinensis (Heteroptera: Nepidae).</title>
        <authorList>
            <person name="Liu X."/>
        </authorList>
    </citation>
    <scope>NUCLEOTIDE SEQUENCE [LARGE SCALE GENOMIC DNA]</scope>
    <source>
        <strain evidence="3">Cailab_2021Rc</strain>
        <tissue evidence="3">Muscle</tissue>
    </source>
</reference>
<keyword evidence="4" id="KW-1185">Reference proteome</keyword>
<feature type="region of interest" description="Disordered" evidence="1">
    <location>
        <begin position="110"/>
        <end position="162"/>
    </location>
</feature>
<feature type="compositionally biased region" description="Basic and acidic residues" evidence="1">
    <location>
        <begin position="137"/>
        <end position="153"/>
    </location>
</feature>
<evidence type="ECO:0000313" key="3">
    <source>
        <dbReference type="EMBL" id="KAL1122288.1"/>
    </source>
</evidence>
<dbReference type="SUPFAM" id="SSF100895">
    <property type="entry name" value="Kazal-type serine protease inhibitors"/>
    <property type="match status" value="1"/>
</dbReference>